<evidence type="ECO:0000313" key="3">
    <source>
        <dbReference type="Proteomes" id="UP000481861"/>
    </source>
</evidence>
<comment type="caution">
    <text evidence="2">The sequence shown here is derived from an EMBL/GenBank/DDBJ whole genome shotgun (WGS) entry which is preliminary data.</text>
</comment>
<dbReference type="Proteomes" id="UP000481861">
    <property type="component" value="Unassembled WGS sequence"/>
</dbReference>
<name>A0A7C8I714_9PLEO</name>
<dbReference type="InterPro" id="IPR052895">
    <property type="entry name" value="HetReg/Transcr_Mod"/>
</dbReference>
<feature type="domain" description="Heterokaryon incompatibility" evidence="1">
    <location>
        <begin position="87"/>
        <end position="231"/>
    </location>
</feature>
<dbReference type="PANTHER" id="PTHR24148">
    <property type="entry name" value="ANKYRIN REPEAT DOMAIN-CONTAINING PROTEIN 39 HOMOLOG-RELATED"/>
    <property type="match status" value="1"/>
</dbReference>
<dbReference type="AlphaFoldDB" id="A0A7C8I714"/>
<dbReference type="OrthoDB" id="2157530at2759"/>
<keyword evidence="3" id="KW-1185">Reference proteome</keyword>
<evidence type="ECO:0000313" key="2">
    <source>
        <dbReference type="EMBL" id="KAF2872314.1"/>
    </source>
</evidence>
<dbReference type="InterPro" id="IPR010730">
    <property type="entry name" value="HET"/>
</dbReference>
<protein>
    <submittedName>
        <fullName evidence="2">Heterokaryon incompatibility protein-domain-containing protein</fullName>
    </submittedName>
</protein>
<dbReference type="EMBL" id="JAADJZ010000009">
    <property type="protein sequence ID" value="KAF2872314.1"/>
    <property type="molecule type" value="Genomic_DNA"/>
</dbReference>
<dbReference type="PANTHER" id="PTHR24148:SF64">
    <property type="entry name" value="HETEROKARYON INCOMPATIBILITY DOMAIN-CONTAINING PROTEIN"/>
    <property type="match status" value="1"/>
</dbReference>
<organism evidence="2 3">
    <name type="scientific">Massariosphaeria phaeospora</name>
    <dbReference type="NCBI Taxonomy" id="100035"/>
    <lineage>
        <taxon>Eukaryota</taxon>
        <taxon>Fungi</taxon>
        <taxon>Dikarya</taxon>
        <taxon>Ascomycota</taxon>
        <taxon>Pezizomycotina</taxon>
        <taxon>Dothideomycetes</taxon>
        <taxon>Pleosporomycetidae</taxon>
        <taxon>Pleosporales</taxon>
        <taxon>Pleosporales incertae sedis</taxon>
        <taxon>Massariosphaeria</taxon>
    </lineage>
</organism>
<proteinExistence type="predicted"/>
<evidence type="ECO:0000259" key="1">
    <source>
        <dbReference type="Pfam" id="PF06985"/>
    </source>
</evidence>
<accession>A0A7C8I714</accession>
<reference evidence="2 3" key="1">
    <citation type="submission" date="2020-01" db="EMBL/GenBank/DDBJ databases">
        <authorList>
            <consortium name="DOE Joint Genome Institute"/>
            <person name="Haridas S."/>
            <person name="Albert R."/>
            <person name="Binder M."/>
            <person name="Bloem J."/>
            <person name="Labutti K."/>
            <person name="Salamov A."/>
            <person name="Andreopoulos B."/>
            <person name="Baker S.E."/>
            <person name="Barry K."/>
            <person name="Bills G."/>
            <person name="Bluhm B.H."/>
            <person name="Cannon C."/>
            <person name="Castanera R."/>
            <person name="Culley D.E."/>
            <person name="Daum C."/>
            <person name="Ezra D."/>
            <person name="Gonzalez J.B."/>
            <person name="Henrissat B."/>
            <person name="Kuo A."/>
            <person name="Liang C."/>
            <person name="Lipzen A."/>
            <person name="Lutzoni F."/>
            <person name="Magnuson J."/>
            <person name="Mondo S."/>
            <person name="Nolan M."/>
            <person name="Ohm R."/>
            <person name="Pangilinan J."/>
            <person name="Park H.-J.H."/>
            <person name="Ramirez L."/>
            <person name="Alfaro M."/>
            <person name="Sun H."/>
            <person name="Tritt A."/>
            <person name="Yoshinaga Y."/>
            <person name="Zwiers L.-H.L."/>
            <person name="Turgeon B.G."/>
            <person name="Goodwin S.B."/>
            <person name="Spatafora J.W."/>
            <person name="Crous P.W."/>
            <person name="Grigoriev I.V."/>
        </authorList>
    </citation>
    <scope>NUCLEOTIDE SEQUENCE [LARGE SCALE GENOMIC DNA]</scope>
    <source>
        <strain evidence="2 3">CBS 611.86</strain>
    </source>
</reference>
<gene>
    <name evidence="2" type="ORF">BDV95DRAFT_605941</name>
</gene>
<sequence length="462" mass="53245">MDPPLPPNPTLVSSIEDAIYEEYLPLPDDPESTLPPYEYAAIDAENETRVLILQPAEQFTDALQVELLHRAIAPAIAHYENANLLAYDAVSYCWGASDFFYGLECQRTALKFTHNVDSMLRHFRKRTRALCLWIDAVCINQSDNEEKAQQARRMGPIYARAEKVRVWIGDAKEKDRLPEMAALCRELAVFKKRLQKERWDVRAFCNERNAKEYLDNFLSCPWFRRRWIVQEVLLAHHLTVYCGAIKIPWTQFMSTVKVMGTKELFQPSLSRNAMQSIQNILAFAIQPSSLIELLELYHKTECSDPRDKILSLTGLADQCEDTSPRVTNVLCDIQLDSPIFKIDYDADWVSTYTNFARACANSGSGLEVLNHILYFGSLRYRNTQSPSWITDWSGNKVYHESLPKYSSWYDPISTEHDDISDNHYHCVDVAEQLGLRIPGIIYNPVQCIPAQEEDWRKGHFEC</sequence>
<dbReference type="Pfam" id="PF06985">
    <property type="entry name" value="HET"/>
    <property type="match status" value="1"/>
</dbReference>